<keyword evidence="12" id="KW-1185">Reference proteome</keyword>
<comment type="catalytic activity">
    <reaction evidence="6">
        <text>C-terminal L-cysteinyl-[HypE protein] + carbamoyl phosphate + ATP + H2O = C-terminal S-carboxamide-L-cysteinyl-[HypE protein] + AMP + phosphate + diphosphate + H(+)</text>
        <dbReference type="Rhea" id="RHEA:55636"/>
        <dbReference type="Rhea" id="RHEA-COMP:14247"/>
        <dbReference type="Rhea" id="RHEA-COMP:14392"/>
        <dbReference type="ChEBI" id="CHEBI:15377"/>
        <dbReference type="ChEBI" id="CHEBI:15378"/>
        <dbReference type="ChEBI" id="CHEBI:30616"/>
        <dbReference type="ChEBI" id="CHEBI:33019"/>
        <dbReference type="ChEBI" id="CHEBI:43474"/>
        <dbReference type="ChEBI" id="CHEBI:58228"/>
        <dbReference type="ChEBI" id="CHEBI:76913"/>
        <dbReference type="ChEBI" id="CHEBI:139126"/>
        <dbReference type="ChEBI" id="CHEBI:456215"/>
    </reaction>
</comment>
<dbReference type="InterPro" id="IPR041440">
    <property type="entry name" value="HypF_C"/>
</dbReference>
<dbReference type="InterPro" id="IPR001792">
    <property type="entry name" value="Acylphosphatase-like_dom"/>
</dbReference>
<dbReference type="PROSITE" id="PS51163">
    <property type="entry name" value="YRDC"/>
    <property type="match status" value="1"/>
</dbReference>
<gene>
    <name evidence="11" type="ORF">ADK38_25340</name>
</gene>
<dbReference type="InterPro" id="IPR011125">
    <property type="entry name" value="Znf_HypF"/>
</dbReference>
<feature type="active site" evidence="7">
    <location>
        <position position="22"/>
    </location>
</feature>
<dbReference type="PROSITE" id="PS51160">
    <property type="entry name" value="ACYLPHOSPHATASE_3"/>
    <property type="match status" value="1"/>
</dbReference>
<dbReference type="PANTHER" id="PTHR42959:SF1">
    <property type="entry name" value="CARBAMOYLTRANSFERASE HYPF"/>
    <property type="match status" value="1"/>
</dbReference>
<keyword evidence="5" id="KW-0862">Zinc</keyword>
<dbReference type="PANTHER" id="PTHR42959">
    <property type="entry name" value="CARBAMOYLTRANSFERASE"/>
    <property type="match status" value="1"/>
</dbReference>
<sequence>MGSDREARRFEVYGTVQGVGFRPFVQRLASGLSLDGWVRNVDGHVVIETAGTTRTLRRFAAALRAQGPPLSAVRHIRISSRVTELPEPDSGFTVRSSARTHQGRAPREIPPDAATCDACLAEPFSPPNRRYRYPFINCTDCGPRATVITGLPYDRPRTTMRAFPLCPACGAEYRDPSDRRFHAEPLACPACGPRLAWHSDGRYAGGPAALRAAEELIAAGGIVAVKGLGGYQLVCDARREPSVLLLRRRKHRPHKPFAVMVADLAWARRVARPTRTEIRLLTSSARPVVLVAAGHGGETAAEAVHPGTGRLGLFLPTTGLHHLLLRDLDRPLVVTSGNLCDEPIATGDADAFGRLAQVADGFLTHDRPIAARYDDSVTQAVRGRVLTIRRARGYAPAPLPMPVAVRTPLAAAGAQSKHTAAVAEEDRAVMGPHTGDLSDARSLEAFKRCYADLLALTGVLPRVVAHDLHPGYLSTRWATGLFPPERRVAVQHHHAHVAACAAEHRLRGPFLGIAYDGLGFGDDRTLWGLSLIHIS</sequence>
<keyword evidence="4" id="KW-0863">Zinc-finger</keyword>
<dbReference type="InterPro" id="IPR006070">
    <property type="entry name" value="Sua5-like_dom"/>
</dbReference>
<evidence type="ECO:0000256" key="6">
    <source>
        <dbReference type="ARBA" id="ARBA00048220"/>
    </source>
</evidence>
<accession>A0ABR5J252</accession>
<feature type="region of interest" description="Disordered" evidence="8">
    <location>
        <begin position="87"/>
        <end position="108"/>
    </location>
</feature>
<evidence type="ECO:0000313" key="11">
    <source>
        <dbReference type="EMBL" id="KOG87456.1"/>
    </source>
</evidence>
<dbReference type="Pfam" id="PF00708">
    <property type="entry name" value="Acylphosphatase"/>
    <property type="match status" value="1"/>
</dbReference>
<dbReference type="Gene3D" id="3.30.420.360">
    <property type="match status" value="1"/>
</dbReference>
<evidence type="ECO:0000256" key="7">
    <source>
        <dbReference type="PROSITE-ProRule" id="PRU00520"/>
    </source>
</evidence>
<comment type="caution">
    <text evidence="11">The sequence shown here is derived from an EMBL/GenBank/DDBJ whole genome shotgun (WGS) entry which is preliminary data.</text>
</comment>
<dbReference type="Gene3D" id="3.30.110.120">
    <property type="match status" value="1"/>
</dbReference>
<dbReference type="InterPro" id="IPR017945">
    <property type="entry name" value="DHBP_synth_RibB-like_a/b_dom"/>
</dbReference>
<evidence type="ECO:0000256" key="8">
    <source>
        <dbReference type="SAM" id="MobiDB-lite"/>
    </source>
</evidence>
<dbReference type="InterPro" id="IPR036046">
    <property type="entry name" value="Acylphosphatase-like_dom_sf"/>
</dbReference>
<keyword evidence="7" id="KW-0378">Hydrolase</keyword>
<evidence type="ECO:0000313" key="12">
    <source>
        <dbReference type="Proteomes" id="UP000037020"/>
    </source>
</evidence>
<dbReference type="Gene3D" id="3.90.870.50">
    <property type="match status" value="1"/>
</dbReference>
<evidence type="ECO:0000256" key="2">
    <source>
        <dbReference type="ARBA" id="ARBA00022598"/>
    </source>
</evidence>
<evidence type="ECO:0000256" key="3">
    <source>
        <dbReference type="ARBA" id="ARBA00022723"/>
    </source>
</evidence>
<name>A0ABR5J252_9ACTN</name>
<organism evidence="11 12">
    <name type="scientific">Streptomyces varsoviensis</name>
    <dbReference type="NCBI Taxonomy" id="67373"/>
    <lineage>
        <taxon>Bacteria</taxon>
        <taxon>Bacillati</taxon>
        <taxon>Actinomycetota</taxon>
        <taxon>Actinomycetes</taxon>
        <taxon>Kitasatosporales</taxon>
        <taxon>Streptomycetaceae</taxon>
        <taxon>Streptomyces</taxon>
    </lineage>
</organism>
<dbReference type="Pfam" id="PF07503">
    <property type="entry name" value="zf-HYPF"/>
    <property type="match status" value="2"/>
</dbReference>
<dbReference type="SUPFAM" id="SSF54975">
    <property type="entry name" value="Acylphosphatase/BLUF domain-like"/>
    <property type="match status" value="1"/>
</dbReference>
<dbReference type="Pfam" id="PF01300">
    <property type="entry name" value="Sua5_yciO_yrdC"/>
    <property type="match status" value="1"/>
</dbReference>
<evidence type="ECO:0000256" key="4">
    <source>
        <dbReference type="ARBA" id="ARBA00022771"/>
    </source>
</evidence>
<evidence type="ECO:0000256" key="1">
    <source>
        <dbReference type="ARBA" id="ARBA00004711"/>
    </source>
</evidence>
<evidence type="ECO:0000259" key="10">
    <source>
        <dbReference type="PROSITE" id="PS51163"/>
    </source>
</evidence>
<reference evidence="11 12" key="1">
    <citation type="submission" date="2015-07" db="EMBL/GenBank/DDBJ databases">
        <authorList>
            <person name="Ju K.-S."/>
            <person name="Doroghazi J.R."/>
            <person name="Metcalf W.W."/>
        </authorList>
    </citation>
    <scope>NUCLEOTIDE SEQUENCE [LARGE SCALE GENOMIC DNA]</scope>
    <source>
        <strain evidence="11 12">NRRL B-3589</strain>
    </source>
</reference>
<feature type="domain" description="YrdC-like" evidence="10">
    <location>
        <begin position="207"/>
        <end position="393"/>
    </location>
</feature>
<comment type="pathway">
    <text evidence="1">Protein modification; [NiFe] hydrogenase maturation.</text>
</comment>
<keyword evidence="2" id="KW-0436">Ligase</keyword>
<dbReference type="InterPro" id="IPR051060">
    <property type="entry name" value="Carbamoyltrans_HypF-like"/>
</dbReference>
<evidence type="ECO:0000259" key="9">
    <source>
        <dbReference type="PROSITE" id="PS51160"/>
    </source>
</evidence>
<feature type="active site" evidence="7">
    <location>
        <position position="40"/>
    </location>
</feature>
<dbReference type="NCBIfam" id="TIGR00143">
    <property type="entry name" value="hypF"/>
    <property type="match status" value="1"/>
</dbReference>
<dbReference type="SUPFAM" id="SSF55821">
    <property type="entry name" value="YrdC/RibB"/>
    <property type="match status" value="1"/>
</dbReference>
<comment type="catalytic activity">
    <reaction evidence="7">
        <text>an acyl phosphate + H2O = a carboxylate + phosphate + H(+)</text>
        <dbReference type="Rhea" id="RHEA:14965"/>
        <dbReference type="ChEBI" id="CHEBI:15377"/>
        <dbReference type="ChEBI" id="CHEBI:15378"/>
        <dbReference type="ChEBI" id="CHEBI:29067"/>
        <dbReference type="ChEBI" id="CHEBI:43474"/>
        <dbReference type="ChEBI" id="CHEBI:59918"/>
        <dbReference type="EC" id="3.6.1.7"/>
    </reaction>
</comment>
<dbReference type="Pfam" id="PF17788">
    <property type="entry name" value="HypF_C"/>
    <property type="match status" value="1"/>
</dbReference>
<dbReference type="InterPro" id="IPR017968">
    <property type="entry name" value="Acylphosphatase_CS"/>
</dbReference>
<protein>
    <recommendedName>
        <fullName evidence="7">acylphosphatase</fullName>
        <ecNumber evidence="7">3.6.1.7</ecNumber>
    </recommendedName>
</protein>
<dbReference type="PROSITE" id="PS00150">
    <property type="entry name" value="ACYLPHOSPHATASE_1"/>
    <property type="match status" value="1"/>
</dbReference>
<dbReference type="Proteomes" id="UP000037020">
    <property type="component" value="Unassembled WGS sequence"/>
</dbReference>
<dbReference type="EMBL" id="LGUT01002225">
    <property type="protein sequence ID" value="KOG87456.1"/>
    <property type="molecule type" value="Genomic_DNA"/>
</dbReference>
<dbReference type="Gene3D" id="3.30.420.40">
    <property type="match status" value="1"/>
</dbReference>
<evidence type="ECO:0000256" key="5">
    <source>
        <dbReference type="ARBA" id="ARBA00022833"/>
    </source>
</evidence>
<dbReference type="EC" id="3.6.1.7" evidence="7"/>
<proteinExistence type="predicted"/>
<feature type="domain" description="Acylphosphatase-like" evidence="9">
    <location>
        <begin position="7"/>
        <end position="96"/>
    </location>
</feature>
<dbReference type="InterPro" id="IPR004421">
    <property type="entry name" value="Carbamoyltransferase_HypF"/>
</dbReference>
<keyword evidence="3" id="KW-0479">Metal-binding</keyword>
<feature type="non-terminal residue" evidence="11">
    <location>
        <position position="535"/>
    </location>
</feature>